<keyword evidence="3" id="KW-0819">tRNA processing</keyword>
<dbReference type="GO" id="GO:0005737">
    <property type="term" value="C:cytoplasm"/>
    <property type="evidence" value="ECO:0007669"/>
    <property type="project" value="TreeGrafter"/>
</dbReference>
<evidence type="ECO:0000313" key="5">
    <source>
        <dbReference type="EMBL" id="ADI72967.1"/>
    </source>
</evidence>
<accession>D7E5U5</accession>
<dbReference type="InterPro" id="IPR038250">
    <property type="entry name" value="TGT_C2_sf"/>
</dbReference>
<dbReference type="Pfam" id="PF14810">
    <property type="entry name" value="TGT_C2"/>
    <property type="match status" value="1"/>
</dbReference>
<comment type="similarity">
    <text evidence="2">Belongs to the archaeosine synthase type 1 family.</text>
</comment>
<dbReference type="UniPathway" id="UPA00393"/>
<dbReference type="InterPro" id="IPR004521">
    <property type="entry name" value="Uncharacterised_CHP00451"/>
</dbReference>
<dbReference type="SUPFAM" id="SSF88802">
    <property type="entry name" value="Pre-PUA domain"/>
    <property type="match status" value="1"/>
</dbReference>
<organism evidence="5 6">
    <name type="scientific">Methanohalobium evestigatum (strain ATCC BAA-1072 / DSM 3721 / NBRC 107634 / OCM 161 / Z-7303)</name>
    <dbReference type="NCBI Taxonomy" id="644295"/>
    <lineage>
        <taxon>Archaea</taxon>
        <taxon>Methanobacteriati</taxon>
        <taxon>Methanobacteriota</taxon>
        <taxon>Stenosarchaea group</taxon>
        <taxon>Methanomicrobia</taxon>
        <taxon>Methanosarcinales</taxon>
        <taxon>Methanosarcinaceae</taxon>
        <taxon>Methanohalobium</taxon>
    </lineage>
</organism>
<dbReference type="SUPFAM" id="SSF88697">
    <property type="entry name" value="PUA domain-like"/>
    <property type="match status" value="1"/>
</dbReference>
<evidence type="ECO:0000256" key="1">
    <source>
        <dbReference type="ARBA" id="ARBA00005030"/>
    </source>
</evidence>
<dbReference type="InterPro" id="IPR050076">
    <property type="entry name" value="ArchSynthase1/Queuine_TRR"/>
</dbReference>
<sequence length="613" mass="68808">MTKHFEVEQRDGKARLGKLILSRNLKTPCIINIEDIGDTEKLPIIDAGSVWKQGKHIFENQYLNQLRQKVSENNLIILPHQNYPYNVPDKAVSNATGNYDIETSGATGSVFHPGKKVKNSDLYIMEGGGGLENNARQFFNALKGLKEEIPHDTAVYVPNIALPENLAMLIYLGADVFDYTRATISAYNDIYLTSSGKFYLYNITELPCRCDACTSVTVDDLKLMDAENRGIILEEHNKNMLDSELSLVREKIRKGYLREYVEGQCRTQPWLTALLRIADFDQCYLEEQFPTTRTVQLTANTSESLNRPEITRFAERVQNRYTPPKKDILLLLPCSARKPYSTSNSHQKFIDTLGQYRKYVHELVLTSPLGIVPRELELTYPAAHYDIAVTGHWDADEVEWVTDCLVNYLSKNKYSCVVAHVEGAYQKVCDLAARKLGIDIVYTCESDVTSKESLEVLKDTIKNLAYERTQPKPMSKHNLMRAIADYQFGKGAGNILVPDDAVIKAPYPKHQVYLNKEQIATLVPHHGTLSLTARGAELLIPHDNYVVKIGSFVPKGSILAPGIQEADVSIRPGDEVLISGENAIGVGRALMSGREMEKSTRGIAITLRHVKKT</sequence>
<evidence type="ECO:0000259" key="4">
    <source>
        <dbReference type="SMART" id="SM00359"/>
    </source>
</evidence>
<reference evidence="5 6" key="1">
    <citation type="submission" date="2010-06" db="EMBL/GenBank/DDBJ databases">
        <title>Complete sequence chromosome of Methanohalobium evestigatum Z-7303.</title>
        <authorList>
            <consortium name="US DOE Joint Genome Institute"/>
            <person name="Lucas S."/>
            <person name="Copeland A."/>
            <person name="Lapidus A."/>
            <person name="Cheng J.-F."/>
            <person name="Bruce D."/>
            <person name="Goodwin L."/>
            <person name="Pitluck S."/>
            <person name="Saunders E."/>
            <person name="Detter J.C."/>
            <person name="Han C."/>
            <person name="Tapia R."/>
            <person name="Land M."/>
            <person name="Hauser L."/>
            <person name="Kyrpides N."/>
            <person name="Mikhailova N."/>
            <person name="Sieprawska-Lupa M."/>
            <person name="Whitman W.B."/>
            <person name="Anderson I."/>
            <person name="Woyke T."/>
        </authorList>
    </citation>
    <scope>NUCLEOTIDE SEQUENCE [LARGE SCALE GENOMIC DNA]</scope>
    <source>
        <strain evidence="6">ATCC BAA-1072 / DSM 3721 / NBRC 107634 / OCM 161 / Z-7303</strain>
    </source>
</reference>
<dbReference type="InterPro" id="IPR002616">
    <property type="entry name" value="tRNA_ribo_trans-like"/>
</dbReference>
<dbReference type="EMBL" id="CP002069">
    <property type="protein sequence ID" value="ADI72967.1"/>
    <property type="molecule type" value="Genomic_DNA"/>
</dbReference>
<dbReference type="Gene3D" id="2.30.130.10">
    <property type="entry name" value="PUA domain"/>
    <property type="match status" value="1"/>
</dbReference>
<dbReference type="STRING" id="644295.Metev_0035"/>
<dbReference type="PANTHER" id="PTHR46499">
    <property type="entry name" value="QUEUINE TRNA-RIBOSYLTRANSFERASE"/>
    <property type="match status" value="1"/>
</dbReference>
<dbReference type="Gene3D" id="3.10.450.90">
    <property type="entry name" value="ArcTGT, C2 domain"/>
    <property type="match status" value="1"/>
</dbReference>
<evidence type="ECO:0000313" key="6">
    <source>
        <dbReference type="Proteomes" id="UP000000391"/>
    </source>
</evidence>
<dbReference type="InterPro" id="IPR029402">
    <property type="entry name" value="TGT_C2"/>
</dbReference>
<feature type="domain" description="PUA" evidence="4">
    <location>
        <begin position="545"/>
        <end position="612"/>
    </location>
</feature>
<evidence type="ECO:0000256" key="2">
    <source>
        <dbReference type="ARBA" id="ARBA00008906"/>
    </source>
</evidence>
<dbReference type="InterPro" id="IPR036895">
    <property type="entry name" value="Uracil-DNA_glycosylase-like_sf"/>
</dbReference>
<dbReference type="Proteomes" id="UP000000391">
    <property type="component" value="Chromosome"/>
</dbReference>
<dbReference type="NCBIfam" id="TIGR00451">
    <property type="entry name" value="unchar_dom_2"/>
    <property type="match status" value="1"/>
</dbReference>
<proteinExistence type="inferred from homology"/>
<protein>
    <submittedName>
        <fullName evidence="5">tRNA-guanine transglycosylase, various specificities</fullName>
    </submittedName>
</protein>
<dbReference type="OrthoDB" id="115061at2157"/>
<dbReference type="Pfam" id="PF01702">
    <property type="entry name" value="TGT"/>
    <property type="match status" value="1"/>
</dbReference>
<dbReference type="SUPFAM" id="SSF52141">
    <property type="entry name" value="Uracil-DNA glycosylase-like"/>
    <property type="match status" value="1"/>
</dbReference>
<dbReference type="Pfam" id="PF01472">
    <property type="entry name" value="PUA"/>
    <property type="match status" value="1"/>
</dbReference>
<dbReference type="Gene3D" id="3.20.20.105">
    <property type="entry name" value="Queuine tRNA-ribosyltransferase-like"/>
    <property type="match status" value="1"/>
</dbReference>
<name>D7E5U5_METEZ</name>
<gene>
    <name evidence="5" type="ordered locus">Metev_0035</name>
</gene>
<dbReference type="InterPro" id="IPR002478">
    <property type="entry name" value="PUA"/>
</dbReference>
<dbReference type="AlphaFoldDB" id="D7E5U5"/>
<dbReference type="Gene3D" id="3.40.50.10630">
    <property type="entry name" value="Uracil-DNA glycosylase-like"/>
    <property type="match status" value="1"/>
</dbReference>
<dbReference type="InterPro" id="IPR053418">
    <property type="entry name" value="Archaeosine_synthase_1"/>
</dbReference>
<dbReference type="GO" id="GO:0002099">
    <property type="term" value="P:tRNA wobble guanine modification"/>
    <property type="evidence" value="ECO:0007669"/>
    <property type="project" value="TreeGrafter"/>
</dbReference>
<dbReference type="NCBIfam" id="NF040592">
    <property type="entry name" value="tRNA_mod_ArcS"/>
    <property type="match status" value="1"/>
</dbReference>
<dbReference type="HOGENOM" id="CLU_029831_0_0_2"/>
<evidence type="ECO:0000256" key="3">
    <source>
        <dbReference type="ARBA" id="ARBA00022694"/>
    </source>
</evidence>
<dbReference type="PANTHER" id="PTHR46499:SF2">
    <property type="entry name" value="ARCHAEOSINE SYNTHASE"/>
    <property type="match status" value="1"/>
</dbReference>
<dbReference type="GO" id="GO:0003723">
    <property type="term" value="F:RNA binding"/>
    <property type="evidence" value="ECO:0007669"/>
    <property type="project" value="InterPro"/>
</dbReference>
<keyword evidence="6" id="KW-1185">Reference proteome</keyword>
<comment type="pathway">
    <text evidence="1">tRNA modification; archaeosine-tRNA biosynthesis.</text>
</comment>
<dbReference type="InterPro" id="IPR040777">
    <property type="entry name" value="DUF5591"/>
</dbReference>
<dbReference type="InterPro" id="IPR015947">
    <property type="entry name" value="PUA-like_sf"/>
</dbReference>
<dbReference type="PROSITE" id="PS50890">
    <property type="entry name" value="PUA"/>
    <property type="match status" value="1"/>
</dbReference>
<dbReference type="SMART" id="SM00359">
    <property type="entry name" value="PUA"/>
    <property type="match status" value="1"/>
</dbReference>
<dbReference type="KEGG" id="mev:Metev_0035"/>
<dbReference type="SUPFAM" id="SSF51713">
    <property type="entry name" value="tRNA-guanine transglycosylase"/>
    <property type="match status" value="1"/>
</dbReference>
<dbReference type="Pfam" id="PF17884">
    <property type="entry name" value="DUF5591"/>
    <property type="match status" value="1"/>
</dbReference>
<dbReference type="RefSeq" id="WP_013193535.1">
    <property type="nucleotide sequence ID" value="NC_014253.1"/>
</dbReference>
<dbReference type="InterPro" id="IPR036511">
    <property type="entry name" value="TGT-like_sf"/>
</dbReference>
<dbReference type="CDD" id="cd21149">
    <property type="entry name" value="PUA_archaeosine_TGT"/>
    <property type="match status" value="1"/>
</dbReference>
<dbReference type="InterPro" id="IPR036974">
    <property type="entry name" value="PUA_sf"/>
</dbReference>
<dbReference type="GeneID" id="9345641"/>